<dbReference type="InterPro" id="IPR036770">
    <property type="entry name" value="Ankyrin_rpt-contain_sf"/>
</dbReference>
<dbReference type="Pfam" id="PF00023">
    <property type="entry name" value="Ank"/>
    <property type="match status" value="1"/>
</dbReference>
<evidence type="ECO:0000256" key="3">
    <source>
        <dbReference type="PROSITE-ProRule" id="PRU00023"/>
    </source>
</evidence>
<keyword evidence="1" id="KW-0677">Repeat</keyword>
<dbReference type="PANTHER" id="PTHR24123:SF33">
    <property type="entry name" value="PROTEIN HOS4"/>
    <property type="match status" value="1"/>
</dbReference>
<dbReference type="InterPro" id="IPR051165">
    <property type="entry name" value="Multifunctional_ANK_Repeat"/>
</dbReference>
<dbReference type="AlphaFoldDB" id="A0A1R1PVL7"/>
<evidence type="ECO:0000256" key="2">
    <source>
        <dbReference type="ARBA" id="ARBA00023043"/>
    </source>
</evidence>
<dbReference type="SMART" id="SM00248">
    <property type="entry name" value="ANK"/>
    <property type="match status" value="10"/>
</dbReference>
<keyword evidence="2 3" id="KW-0040">ANK repeat</keyword>
<name>A0A1R1PVL7_ZANCU</name>
<keyword evidence="5" id="KW-1185">Reference proteome</keyword>
<dbReference type="OrthoDB" id="194358at2759"/>
<dbReference type="Pfam" id="PF12796">
    <property type="entry name" value="Ank_2"/>
    <property type="match status" value="2"/>
</dbReference>
<evidence type="ECO:0000256" key="1">
    <source>
        <dbReference type="ARBA" id="ARBA00022737"/>
    </source>
</evidence>
<comment type="caution">
    <text evidence="4">The sequence shown here is derived from an EMBL/GenBank/DDBJ whole genome shotgun (WGS) entry which is preliminary data.</text>
</comment>
<feature type="repeat" description="ANK" evidence="3">
    <location>
        <begin position="1"/>
        <end position="19"/>
    </location>
</feature>
<protein>
    <submittedName>
        <fullName evidence="4">Putative ankyrin repeat protein L63</fullName>
    </submittedName>
</protein>
<proteinExistence type="predicted"/>
<dbReference type="PROSITE" id="PS50088">
    <property type="entry name" value="ANK_REPEAT"/>
    <property type="match status" value="1"/>
</dbReference>
<dbReference type="SUPFAM" id="SSF48403">
    <property type="entry name" value="Ankyrin repeat"/>
    <property type="match status" value="1"/>
</dbReference>
<sequence>MDMIRLLLENGASVELVDQFVIENLLGIMNCEIADRLLELFDKDEGSYHVHDKVTNGTKVRFNKTMMCLIEVCHAYHQTIFGSNVEFDEFHKHLDLYEKVMVIANSKRKNIAEAFDKSYRSFHVLSRGYEKYVADFYNFYEILVYVILNDLEVTFNDTEYYRSNEFKNEKSIKIFKGTPYELAKSELVNRNFENIKLLIDYGININCGNSLILRTAYKAGEIGWINYFITKGAKLEGESNGFEEACKSNKTDVLEHWIRSGGVVPKNPEYPCINMACLLGNFDMIKLLVENGVDLSDAKRNGVRIACRLGFNKKLEYLLEHNAVLGRVCRYQLEYVCLVEDIESVKMILDHYDGLGVLEKRENMDRKDRKIKNDSFLSHEITGNSDRYKITKALLERGESIQNDDLIDGIKAAVAASNIEILKLLLAYKINHSNGSEIMEAAVQSENIEVIKLLLKNGLSVYGNTKILNVAFMTKNTENIRFLLENGAKISGDSLYLKHVDLDDIETLQLILNYCPDVCGTSFLLQAAIDKNNLEAVKLLLKNTVSLKNNEYNYVLWACRINNLEILKMLFAKGAKIRDGCESGVMQACESNNLEMLMLLFERSPNLVLNRDFGIKQAVRHKNLEMIKLLIKHGANLDSYVKSIMRIAIDTNDHKLIKFCQCRMLVVDKKLTSF</sequence>
<evidence type="ECO:0000313" key="5">
    <source>
        <dbReference type="Proteomes" id="UP000188320"/>
    </source>
</evidence>
<evidence type="ECO:0000313" key="4">
    <source>
        <dbReference type="EMBL" id="OMH85015.1"/>
    </source>
</evidence>
<dbReference type="Gene3D" id="1.25.40.20">
    <property type="entry name" value="Ankyrin repeat-containing domain"/>
    <property type="match status" value="3"/>
</dbReference>
<dbReference type="InterPro" id="IPR002110">
    <property type="entry name" value="Ankyrin_rpt"/>
</dbReference>
<organism evidence="4 5">
    <name type="scientific">Zancudomyces culisetae</name>
    <name type="common">Gut fungus</name>
    <name type="synonym">Smittium culisetae</name>
    <dbReference type="NCBI Taxonomy" id="1213189"/>
    <lineage>
        <taxon>Eukaryota</taxon>
        <taxon>Fungi</taxon>
        <taxon>Fungi incertae sedis</taxon>
        <taxon>Zoopagomycota</taxon>
        <taxon>Kickxellomycotina</taxon>
        <taxon>Harpellomycetes</taxon>
        <taxon>Harpellales</taxon>
        <taxon>Legeriomycetaceae</taxon>
        <taxon>Zancudomyces</taxon>
    </lineage>
</organism>
<dbReference type="Proteomes" id="UP000188320">
    <property type="component" value="Unassembled WGS sequence"/>
</dbReference>
<dbReference type="PANTHER" id="PTHR24123">
    <property type="entry name" value="ANKYRIN REPEAT-CONTAINING"/>
    <property type="match status" value="1"/>
</dbReference>
<dbReference type="EMBL" id="LSSK01000120">
    <property type="protein sequence ID" value="OMH85015.1"/>
    <property type="molecule type" value="Genomic_DNA"/>
</dbReference>
<reference evidence="5" key="1">
    <citation type="submission" date="2017-01" db="EMBL/GenBank/DDBJ databases">
        <authorList>
            <person name="Wang Y."/>
            <person name="White M."/>
            <person name="Kvist S."/>
            <person name="Moncalvo J.-M."/>
        </authorList>
    </citation>
    <scope>NUCLEOTIDE SEQUENCE [LARGE SCALE GENOMIC DNA]</scope>
    <source>
        <strain evidence="5">COL-18-3</strain>
    </source>
</reference>
<accession>A0A1R1PVL7</accession>
<gene>
    <name evidence="4" type="ORF">AX774_g1445</name>
</gene>